<dbReference type="InterPro" id="IPR013221">
    <property type="entry name" value="Mur_ligase_cen"/>
</dbReference>
<evidence type="ECO:0000313" key="18">
    <source>
        <dbReference type="EMBL" id="OTA30202.1"/>
    </source>
</evidence>
<dbReference type="Gene3D" id="3.90.190.20">
    <property type="entry name" value="Mur ligase, C-terminal domain"/>
    <property type="match status" value="1"/>
</dbReference>
<comment type="function">
    <text evidence="14">Cell wall formation.</text>
</comment>
<evidence type="ECO:0000256" key="3">
    <source>
        <dbReference type="ARBA" id="ARBA00012211"/>
    </source>
</evidence>
<dbReference type="Pfam" id="PF08245">
    <property type="entry name" value="Mur_ligase_M"/>
    <property type="match status" value="1"/>
</dbReference>
<organism evidence="18 19">
    <name type="scientific">Alloscardovia macacae</name>
    <dbReference type="NCBI Taxonomy" id="1160091"/>
    <lineage>
        <taxon>Bacteria</taxon>
        <taxon>Bacillati</taxon>
        <taxon>Actinomycetota</taxon>
        <taxon>Actinomycetes</taxon>
        <taxon>Bifidobacteriales</taxon>
        <taxon>Bifidobacteriaceae</taxon>
        <taxon>Alloscardovia</taxon>
    </lineage>
</organism>
<dbReference type="GO" id="GO:0005524">
    <property type="term" value="F:ATP binding"/>
    <property type="evidence" value="ECO:0007669"/>
    <property type="project" value="UniProtKB-UniRule"/>
</dbReference>
<dbReference type="EMBL" id="NEKC01000001">
    <property type="protein sequence ID" value="OTA30202.1"/>
    <property type="molecule type" value="Genomic_DNA"/>
</dbReference>
<dbReference type="Pfam" id="PF02875">
    <property type="entry name" value="Mur_ligase_C"/>
    <property type="match status" value="1"/>
</dbReference>
<keyword evidence="9 14" id="KW-0133">Cell shape</keyword>
<evidence type="ECO:0000256" key="14">
    <source>
        <dbReference type="HAMAP-Rule" id="MF_00046"/>
    </source>
</evidence>
<dbReference type="GO" id="GO:0051301">
    <property type="term" value="P:cell division"/>
    <property type="evidence" value="ECO:0007669"/>
    <property type="project" value="UniProtKB-KW"/>
</dbReference>
<keyword evidence="12 14" id="KW-0961">Cell wall biogenesis/degradation</keyword>
<dbReference type="InterPro" id="IPR050061">
    <property type="entry name" value="MurCDEF_pg_biosynth"/>
</dbReference>
<sequence length="513" mass="54418">MTLDPTYQPIDYAAADISTWKRVHFIGIGGSGMSVLADMLLERGVQVSGSDAQANAKTEHLAQLGATIYLGQKAENAEGASIVVYSSAIKPDNPEIIRATEQGSILMHRSDILATLLAHGTSITVAGAHGKTTTSAMIAQIFTSAGTGELADPSYAIGGSIHTPEGLRDGGHAGRGRIIVAEADESDGSFLKYTPNIAVITNVEPDHLDHYGDRQAFMQAFIQHAQHATGHVVACADDEGALSVVRSLSDDERKHAVVYTTSPSLSVTYGQVVRVYTEAARTGDGGQDFSVVWSERLGEQPLHAHIRVPGIHNVRNAAAALIASILAGMDPADAARALDDFRGAARRFDVKGFVNGVTVVDDYAHHPTEVSALMDAARVRYPDARIRVLFQPHLFSRTHFFAREFAMALEKADEALVSAIYPAREFQKDWPDISAETIPAAASGAGSGVASSAASVRGGAGSVRAFEDMHEAAEYLARTAEPGDVLFTVGAGSITAMADVMVDALRERFPEGE</sequence>
<dbReference type="InterPro" id="IPR005758">
    <property type="entry name" value="UDP-N-AcMur_Ala_ligase_MurC"/>
</dbReference>
<feature type="domain" description="Mur ligase central" evidence="17">
    <location>
        <begin position="125"/>
        <end position="323"/>
    </location>
</feature>
<dbReference type="GO" id="GO:0005737">
    <property type="term" value="C:cytoplasm"/>
    <property type="evidence" value="ECO:0007669"/>
    <property type="project" value="UniProtKB-SubCell"/>
</dbReference>
<keyword evidence="7 14" id="KW-0547">Nucleotide-binding</keyword>
<keyword evidence="4 14" id="KW-0963">Cytoplasm</keyword>
<dbReference type="InterPro" id="IPR036615">
    <property type="entry name" value="Mur_ligase_C_dom_sf"/>
</dbReference>
<evidence type="ECO:0000259" key="15">
    <source>
        <dbReference type="Pfam" id="PF01225"/>
    </source>
</evidence>
<feature type="domain" description="Mur ligase C-terminal" evidence="16">
    <location>
        <begin position="346"/>
        <end position="492"/>
    </location>
</feature>
<dbReference type="Gene3D" id="3.40.1190.10">
    <property type="entry name" value="Mur-like, catalytic domain"/>
    <property type="match status" value="1"/>
</dbReference>
<dbReference type="NCBIfam" id="TIGR01082">
    <property type="entry name" value="murC"/>
    <property type="match status" value="1"/>
</dbReference>
<comment type="similarity">
    <text evidence="14">Belongs to the MurCDEF family.</text>
</comment>
<evidence type="ECO:0000256" key="11">
    <source>
        <dbReference type="ARBA" id="ARBA00023306"/>
    </source>
</evidence>
<name>A0A1Y2T0C0_9BIFI</name>
<evidence type="ECO:0000256" key="6">
    <source>
        <dbReference type="ARBA" id="ARBA00022618"/>
    </source>
</evidence>
<dbReference type="GO" id="GO:0008360">
    <property type="term" value="P:regulation of cell shape"/>
    <property type="evidence" value="ECO:0007669"/>
    <property type="project" value="UniProtKB-KW"/>
</dbReference>
<comment type="caution">
    <text evidence="18">The sequence shown here is derived from an EMBL/GenBank/DDBJ whole genome shotgun (WGS) entry which is preliminary data.</text>
</comment>
<evidence type="ECO:0000256" key="4">
    <source>
        <dbReference type="ARBA" id="ARBA00022490"/>
    </source>
</evidence>
<dbReference type="InterPro" id="IPR004101">
    <property type="entry name" value="Mur_ligase_C"/>
</dbReference>
<evidence type="ECO:0000259" key="16">
    <source>
        <dbReference type="Pfam" id="PF02875"/>
    </source>
</evidence>
<dbReference type="UniPathway" id="UPA00219"/>
<keyword evidence="8 14" id="KW-0067">ATP-binding</keyword>
<comment type="pathway">
    <text evidence="2 14">Cell wall biogenesis; peptidoglycan biosynthesis.</text>
</comment>
<dbReference type="PANTHER" id="PTHR43445:SF3">
    <property type="entry name" value="UDP-N-ACETYLMURAMATE--L-ALANINE LIGASE"/>
    <property type="match status" value="1"/>
</dbReference>
<dbReference type="EC" id="6.3.2.8" evidence="3 14"/>
<dbReference type="GO" id="GO:0009252">
    <property type="term" value="P:peptidoglycan biosynthetic process"/>
    <property type="evidence" value="ECO:0007669"/>
    <property type="project" value="UniProtKB-UniRule"/>
</dbReference>
<comment type="catalytic activity">
    <reaction evidence="13 14">
        <text>UDP-N-acetyl-alpha-D-muramate + L-alanine + ATP = UDP-N-acetyl-alpha-D-muramoyl-L-alanine + ADP + phosphate + H(+)</text>
        <dbReference type="Rhea" id="RHEA:23372"/>
        <dbReference type="ChEBI" id="CHEBI:15378"/>
        <dbReference type="ChEBI" id="CHEBI:30616"/>
        <dbReference type="ChEBI" id="CHEBI:43474"/>
        <dbReference type="ChEBI" id="CHEBI:57972"/>
        <dbReference type="ChEBI" id="CHEBI:70757"/>
        <dbReference type="ChEBI" id="CHEBI:83898"/>
        <dbReference type="ChEBI" id="CHEBI:456216"/>
        <dbReference type="EC" id="6.3.2.8"/>
    </reaction>
</comment>
<dbReference type="AlphaFoldDB" id="A0A1Y2T0C0"/>
<dbReference type="SUPFAM" id="SSF51984">
    <property type="entry name" value="MurCD N-terminal domain"/>
    <property type="match status" value="1"/>
</dbReference>
<feature type="binding site" evidence="14">
    <location>
        <begin position="127"/>
        <end position="133"/>
    </location>
    <ligand>
        <name>ATP</name>
        <dbReference type="ChEBI" id="CHEBI:30616"/>
    </ligand>
</feature>
<evidence type="ECO:0000256" key="1">
    <source>
        <dbReference type="ARBA" id="ARBA00004496"/>
    </source>
</evidence>
<dbReference type="HAMAP" id="MF_00046">
    <property type="entry name" value="MurC"/>
    <property type="match status" value="1"/>
</dbReference>
<dbReference type="RefSeq" id="WP_086105840.1">
    <property type="nucleotide sequence ID" value="NZ_NEKB01000001.1"/>
</dbReference>
<gene>
    <name evidence="14" type="primary">murC</name>
    <name evidence="18" type="ORF">B9T39_00400</name>
</gene>
<evidence type="ECO:0000256" key="5">
    <source>
        <dbReference type="ARBA" id="ARBA00022598"/>
    </source>
</evidence>
<proteinExistence type="inferred from homology"/>
<evidence type="ECO:0000256" key="13">
    <source>
        <dbReference type="ARBA" id="ARBA00047833"/>
    </source>
</evidence>
<evidence type="ECO:0000256" key="7">
    <source>
        <dbReference type="ARBA" id="ARBA00022741"/>
    </source>
</evidence>
<dbReference type="Gene3D" id="3.40.50.720">
    <property type="entry name" value="NAD(P)-binding Rossmann-like Domain"/>
    <property type="match status" value="1"/>
</dbReference>
<keyword evidence="11 14" id="KW-0131">Cell cycle</keyword>
<dbReference type="InterPro" id="IPR036565">
    <property type="entry name" value="Mur-like_cat_sf"/>
</dbReference>
<evidence type="ECO:0000256" key="12">
    <source>
        <dbReference type="ARBA" id="ARBA00023316"/>
    </source>
</evidence>
<feature type="domain" description="Mur ligase N-terminal catalytic" evidence="15">
    <location>
        <begin position="23"/>
        <end position="119"/>
    </location>
</feature>
<dbReference type="SUPFAM" id="SSF53623">
    <property type="entry name" value="MurD-like peptide ligases, catalytic domain"/>
    <property type="match status" value="1"/>
</dbReference>
<accession>A0A1Y2T0C0</accession>
<dbReference type="SUPFAM" id="SSF53244">
    <property type="entry name" value="MurD-like peptide ligases, peptide-binding domain"/>
    <property type="match status" value="1"/>
</dbReference>
<dbReference type="Pfam" id="PF01225">
    <property type="entry name" value="Mur_ligase"/>
    <property type="match status" value="1"/>
</dbReference>
<keyword evidence="6 14" id="KW-0132">Cell division</keyword>
<protein>
    <recommendedName>
        <fullName evidence="3 14">UDP-N-acetylmuramate--L-alanine ligase</fullName>
        <ecNumber evidence="3 14">6.3.2.8</ecNumber>
    </recommendedName>
    <alternativeName>
        <fullName evidence="14">UDP-N-acetylmuramoyl-L-alanine synthetase</fullName>
    </alternativeName>
</protein>
<evidence type="ECO:0000256" key="9">
    <source>
        <dbReference type="ARBA" id="ARBA00022960"/>
    </source>
</evidence>
<keyword evidence="10 14" id="KW-0573">Peptidoglycan synthesis</keyword>
<dbReference type="PANTHER" id="PTHR43445">
    <property type="entry name" value="UDP-N-ACETYLMURAMATE--L-ALANINE LIGASE-RELATED"/>
    <property type="match status" value="1"/>
</dbReference>
<dbReference type="OrthoDB" id="9804126at2"/>
<evidence type="ECO:0000259" key="17">
    <source>
        <dbReference type="Pfam" id="PF08245"/>
    </source>
</evidence>
<evidence type="ECO:0000256" key="10">
    <source>
        <dbReference type="ARBA" id="ARBA00022984"/>
    </source>
</evidence>
<dbReference type="GO" id="GO:0008763">
    <property type="term" value="F:UDP-N-acetylmuramate-L-alanine ligase activity"/>
    <property type="evidence" value="ECO:0007669"/>
    <property type="project" value="UniProtKB-UniRule"/>
</dbReference>
<evidence type="ECO:0000256" key="8">
    <source>
        <dbReference type="ARBA" id="ARBA00022840"/>
    </source>
</evidence>
<dbReference type="InterPro" id="IPR000713">
    <property type="entry name" value="Mur_ligase_N"/>
</dbReference>
<dbReference type="Proteomes" id="UP000243540">
    <property type="component" value="Unassembled WGS sequence"/>
</dbReference>
<dbReference type="STRING" id="1160091.B9T39_00400"/>
<dbReference type="GO" id="GO:0071555">
    <property type="term" value="P:cell wall organization"/>
    <property type="evidence" value="ECO:0007669"/>
    <property type="project" value="UniProtKB-KW"/>
</dbReference>
<keyword evidence="5 14" id="KW-0436">Ligase</keyword>
<comment type="subcellular location">
    <subcellularLocation>
        <location evidence="1 14">Cytoplasm</location>
    </subcellularLocation>
</comment>
<evidence type="ECO:0000313" key="19">
    <source>
        <dbReference type="Proteomes" id="UP000243540"/>
    </source>
</evidence>
<reference evidence="18 19" key="1">
    <citation type="submission" date="2017-04" db="EMBL/GenBank/DDBJ databases">
        <title>Draft genome sequences of Alloscardovia macacae UMA81211 and UMA81212 isolated from the feces of a rhesus macaque (Macaca mulatta).</title>
        <authorList>
            <person name="Albert K."/>
            <person name="Sela D.A."/>
        </authorList>
    </citation>
    <scope>NUCLEOTIDE SEQUENCE [LARGE SCALE GENOMIC DNA]</scope>
    <source>
        <strain evidence="18 19">UMA81212</strain>
    </source>
</reference>
<evidence type="ECO:0000256" key="2">
    <source>
        <dbReference type="ARBA" id="ARBA00004752"/>
    </source>
</evidence>